<gene>
    <name evidence="2" type="ORF">DILT_LOCUS13609</name>
</gene>
<protein>
    <submittedName>
        <fullName evidence="2">Uncharacterized protein</fullName>
    </submittedName>
</protein>
<name>A0A3P7PKT3_DIBLA</name>
<dbReference type="AlphaFoldDB" id="A0A3P7PKT3"/>
<organism evidence="2 3">
    <name type="scientific">Dibothriocephalus latus</name>
    <name type="common">Fish tapeworm</name>
    <name type="synonym">Diphyllobothrium latum</name>
    <dbReference type="NCBI Taxonomy" id="60516"/>
    <lineage>
        <taxon>Eukaryota</taxon>
        <taxon>Metazoa</taxon>
        <taxon>Spiralia</taxon>
        <taxon>Lophotrochozoa</taxon>
        <taxon>Platyhelminthes</taxon>
        <taxon>Cestoda</taxon>
        <taxon>Eucestoda</taxon>
        <taxon>Diphyllobothriidea</taxon>
        <taxon>Diphyllobothriidae</taxon>
        <taxon>Dibothriocephalus</taxon>
    </lineage>
</organism>
<keyword evidence="1" id="KW-0732">Signal</keyword>
<feature type="chain" id="PRO_5018055823" evidence="1">
    <location>
        <begin position="19"/>
        <end position="168"/>
    </location>
</feature>
<evidence type="ECO:0000313" key="2">
    <source>
        <dbReference type="EMBL" id="VDN20389.1"/>
    </source>
</evidence>
<evidence type="ECO:0000256" key="1">
    <source>
        <dbReference type="SAM" id="SignalP"/>
    </source>
</evidence>
<sequence length="168" mass="18199">MNWKSFLLVIASSSAVSGNERGRFKQQRVPDLDNHDKEVADFLDLPPPPTRVEIVSTVPEANSAVIRSSVATQASLFSSIGAYALRPSPLPHLVLSPTLFTSNQPPAPGLFLTLGYTGFEYDGLVNLIIPLNASFNAAVGPSHSNSLYFPPTDLFLTYHNSSLLYDPP</sequence>
<keyword evidence="3" id="KW-1185">Reference proteome</keyword>
<accession>A0A3P7PKT3</accession>
<dbReference type="EMBL" id="UYRU01070906">
    <property type="protein sequence ID" value="VDN20389.1"/>
    <property type="molecule type" value="Genomic_DNA"/>
</dbReference>
<feature type="non-terminal residue" evidence="2">
    <location>
        <position position="168"/>
    </location>
</feature>
<evidence type="ECO:0000313" key="3">
    <source>
        <dbReference type="Proteomes" id="UP000281553"/>
    </source>
</evidence>
<dbReference type="Proteomes" id="UP000281553">
    <property type="component" value="Unassembled WGS sequence"/>
</dbReference>
<proteinExistence type="predicted"/>
<reference evidence="2 3" key="1">
    <citation type="submission" date="2018-11" db="EMBL/GenBank/DDBJ databases">
        <authorList>
            <consortium name="Pathogen Informatics"/>
        </authorList>
    </citation>
    <scope>NUCLEOTIDE SEQUENCE [LARGE SCALE GENOMIC DNA]</scope>
</reference>
<feature type="signal peptide" evidence="1">
    <location>
        <begin position="1"/>
        <end position="18"/>
    </location>
</feature>